<protein>
    <submittedName>
        <fullName evidence="8">ComEC/Rec2 family competence protein</fullName>
    </submittedName>
</protein>
<feature type="transmembrane region" description="Helical" evidence="6">
    <location>
        <begin position="158"/>
        <end position="181"/>
    </location>
</feature>
<dbReference type="Pfam" id="PF03772">
    <property type="entry name" value="Competence"/>
    <property type="match status" value="1"/>
</dbReference>
<dbReference type="InterPro" id="IPR052159">
    <property type="entry name" value="Competence_DNA_uptake"/>
</dbReference>
<keyword evidence="4 6" id="KW-1133">Transmembrane helix</keyword>
<evidence type="ECO:0000256" key="3">
    <source>
        <dbReference type="ARBA" id="ARBA00022692"/>
    </source>
</evidence>
<evidence type="ECO:0000256" key="6">
    <source>
        <dbReference type="SAM" id="Phobius"/>
    </source>
</evidence>
<dbReference type="PANTHER" id="PTHR30619">
    <property type="entry name" value="DNA INTERNALIZATION/COMPETENCE PROTEIN COMEC/REC2"/>
    <property type="match status" value="1"/>
</dbReference>
<feature type="domain" description="ComEC/Rec2-related protein" evidence="7">
    <location>
        <begin position="143"/>
        <end position="386"/>
    </location>
</feature>
<dbReference type="EMBL" id="DRNB01000106">
    <property type="protein sequence ID" value="HHJ63821.1"/>
    <property type="molecule type" value="Genomic_DNA"/>
</dbReference>
<dbReference type="NCBIfam" id="TIGR00360">
    <property type="entry name" value="ComEC_N-term"/>
    <property type="match status" value="1"/>
</dbReference>
<feature type="transmembrane region" description="Helical" evidence="6">
    <location>
        <begin position="212"/>
        <end position="229"/>
    </location>
</feature>
<comment type="subcellular location">
    <subcellularLocation>
        <location evidence="1">Cell membrane</location>
        <topology evidence="1">Multi-pass membrane protein</topology>
    </subcellularLocation>
</comment>
<evidence type="ECO:0000256" key="5">
    <source>
        <dbReference type="ARBA" id="ARBA00023136"/>
    </source>
</evidence>
<proteinExistence type="predicted"/>
<name>A0A7C5QE35_AQUAO</name>
<accession>A0A7C5QE35</accession>
<comment type="caution">
    <text evidence="8">The sequence shown here is derived from an EMBL/GenBank/DDBJ whole genome shotgun (WGS) entry which is preliminary data.</text>
</comment>
<evidence type="ECO:0000259" key="7">
    <source>
        <dbReference type="Pfam" id="PF03772"/>
    </source>
</evidence>
<evidence type="ECO:0000313" key="8">
    <source>
        <dbReference type="EMBL" id="HHJ63821.1"/>
    </source>
</evidence>
<sequence>MGVRRGEVAHLLLFLLAALLAFQRSSLPDFEERDAYVRGFLVGDLIRDPNRTTGRIRITESEVEEVEGRKALLQVYGYLPPEAKEISFLGKVVVRNNRVFLYTSGREIDLIASERGVRDLLIDRYRSVSSHREMVPLGLSFLFGEPRELLPSGVRRDFLHTGLVHLLVVSGLHVGTVALVLSRMLPRFSGMKLSLIGVGLYTLLLVPKEPPVLRASLMFSLMILSLLTFRRPNALAILLFSGTSVLLVYPQYVLSYSFWLSFSATAYIILAVRDLEASLPVKTLIASASAFTGVAPLISIFSGVSPLSVILTPLLSPLVLIYSLFGVLSLLTLMSFPPFVDLFNLTGFLFQKAVKLASHLSFTLYPRIGSFEAVLLTLLGLALLYILRGYFRLIPLAGLNLWLLLRSV</sequence>
<keyword evidence="2" id="KW-1003">Cell membrane</keyword>
<dbReference type="PANTHER" id="PTHR30619:SF7">
    <property type="entry name" value="BETA-LACTAMASE DOMAIN PROTEIN"/>
    <property type="match status" value="1"/>
</dbReference>
<reference evidence="8" key="1">
    <citation type="journal article" date="2020" name="mSystems">
        <title>Genome- and Community-Level Interaction Insights into Carbon Utilization and Element Cycling Functions of Hydrothermarchaeota in Hydrothermal Sediment.</title>
        <authorList>
            <person name="Zhou Z."/>
            <person name="Liu Y."/>
            <person name="Xu W."/>
            <person name="Pan J."/>
            <person name="Luo Z.H."/>
            <person name="Li M."/>
        </authorList>
    </citation>
    <scope>NUCLEOTIDE SEQUENCE [LARGE SCALE GENOMIC DNA]</scope>
    <source>
        <strain evidence="8">HyVt-501</strain>
    </source>
</reference>
<evidence type="ECO:0000256" key="2">
    <source>
        <dbReference type="ARBA" id="ARBA00022475"/>
    </source>
</evidence>
<evidence type="ECO:0000256" key="1">
    <source>
        <dbReference type="ARBA" id="ARBA00004651"/>
    </source>
</evidence>
<dbReference type="Proteomes" id="UP000885792">
    <property type="component" value="Unassembled WGS sequence"/>
</dbReference>
<feature type="transmembrane region" description="Helical" evidence="6">
    <location>
        <begin position="319"/>
        <end position="343"/>
    </location>
</feature>
<feature type="transmembrane region" description="Helical" evidence="6">
    <location>
        <begin position="364"/>
        <end position="383"/>
    </location>
</feature>
<feature type="transmembrane region" description="Helical" evidence="6">
    <location>
        <begin position="284"/>
        <end position="307"/>
    </location>
</feature>
<keyword evidence="5 6" id="KW-0472">Membrane</keyword>
<dbReference type="GO" id="GO:0005886">
    <property type="term" value="C:plasma membrane"/>
    <property type="evidence" value="ECO:0007669"/>
    <property type="project" value="UniProtKB-SubCell"/>
</dbReference>
<gene>
    <name evidence="8" type="ORF">ENJ61_02840</name>
</gene>
<evidence type="ECO:0000256" key="4">
    <source>
        <dbReference type="ARBA" id="ARBA00022989"/>
    </source>
</evidence>
<dbReference type="AlphaFoldDB" id="A0A7C5QE35"/>
<organism evidence="8">
    <name type="scientific">Aquifex aeolicus</name>
    <dbReference type="NCBI Taxonomy" id="63363"/>
    <lineage>
        <taxon>Bacteria</taxon>
        <taxon>Pseudomonadati</taxon>
        <taxon>Aquificota</taxon>
        <taxon>Aquificia</taxon>
        <taxon>Aquificales</taxon>
        <taxon>Aquificaceae</taxon>
        <taxon>Aquifex</taxon>
    </lineage>
</organism>
<dbReference type="InterPro" id="IPR004477">
    <property type="entry name" value="ComEC_N"/>
</dbReference>
<keyword evidence="3 6" id="KW-0812">Transmembrane</keyword>
<feature type="transmembrane region" description="Helical" evidence="6">
    <location>
        <begin position="188"/>
        <end position="206"/>
    </location>
</feature>
<feature type="transmembrane region" description="Helical" evidence="6">
    <location>
        <begin position="234"/>
        <end position="250"/>
    </location>
</feature>